<name>A0AAF3ECQ9_9BILA</name>
<keyword evidence="2" id="KW-1133">Transmembrane helix</keyword>
<sequence>MDEQQIEIQMRSRVGRTGSTDLEKKGSYKDKILLERRLKPGDTLNKIALQYSLTVSELKRANNLVGDQEFVALSTVKIPVSRMRHALNLGVEGSADEELHEYTDRVPLIRAQSLRDSRDPSVEDIFHKTDNNIAQVRDALPEDVIGIPGSFHFVDARSPESGWSVWALLAAVVIVFMVVPLLLTLYEEEANEHLNPTAHASIESD</sequence>
<dbReference type="CDD" id="cd00118">
    <property type="entry name" value="LysM"/>
    <property type="match status" value="1"/>
</dbReference>
<dbReference type="AlphaFoldDB" id="A0AAF3ECQ9"/>
<proteinExistence type="predicted"/>
<feature type="domain" description="LysM" evidence="3">
    <location>
        <begin position="34"/>
        <end position="78"/>
    </location>
</feature>
<keyword evidence="2" id="KW-0472">Membrane</keyword>
<dbReference type="InterPro" id="IPR036779">
    <property type="entry name" value="LysM_dom_sf"/>
</dbReference>
<evidence type="ECO:0000259" key="3">
    <source>
        <dbReference type="PROSITE" id="PS51782"/>
    </source>
</evidence>
<dbReference type="PROSITE" id="PS51782">
    <property type="entry name" value="LYSM"/>
    <property type="match status" value="1"/>
</dbReference>
<reference evidence="5" key="1">
    <citation type="submission" date="2024-02" db="UniProtKB">
        <authorList>
            <consortium name="WormBaseParasite"/>
        </authorList>
    </citation>
    <scope>IDENTIFICATION</scope>
</reference>
<evidence type="ECO:0000313" key="5">
    <source>
        <dbReference type="WBParaSite" id="MBELARI_LOCUS11726.1"/>
    </source>
</evidence>
<accession>A0AAF3ECQ9</accession>
<keyword evidence="2" id="KW-0812">Transmembrane</keyword>
<dbReference type="SUPFAM" id="SSF54106">
    <property type="entry name" value="LysM domain"/>
    <property type="match status" value="1"/>
</dbReference>
<dbReference type="WBParaSite" id="MBELARI_LOCUS11726.1">
    <property type="protein sequence ID" value="MBELARI_LOCUS11726.1"/>
    <property type="gene ID" value="MBELARI_LOCUS11726"/>
</dbReference>
<feature type="transmembrane region" description="Helical" evidence="2">
    <location>
        <begin position="165"/>
        <end position="186"/>
    </location>
</feature>
<evidence type="ECO:0000313" key="4">
    <source>
        <dbReference type="Proteomes" id="UP000887575"/>
    </source>
</evidence>
<protein>
    <submittedName>
        <fullName evidence="5">LysM domain-containing protein</fullName>
    </submittedName>
</protein>
<organism evidence="4 5">
    <name type="scientific">Mesorhabditis belari</name>
    <dbReference type="NCBI Taxonomy" id="2138241"/>
    <lineage>
        <taxon>Eukaryota</taxon>
        <taxon>Metazoa</taxon>
        <taxon>Ecdysozoa</taxon>
        <taxon>Nematoda</taxon>
        <taxon>Chromadorea</taxon>
        <taxon>Rhabditida</taxon>
        <taxon>Rhabditina</taxon>
        <taxon>Rhabditomorpha</taxon>
        <taxon>Rhabditoidea</taxon>
        <taxon>Rhabditidae</taxon>
        <taxon>Mesorhabditinae</taxon>
        <taxon>Mesorhabditis</taxon>
    </lineage>
</organism>
<dbReference type="PANTHER" id="PTHR20932">
    <property type="entry name" value="LYSM AND PUTATIVE PEPTIDOGLYCAN-BINDING DOMAIN-CONTAINING PROTEIN"/>
    <property type="match status" value="1"/>
</dbReference>
<dbReference type="SMART" id="SM00257">
    <property type="entry name" value="LysM"/>
    <property type="match status" value="1"/>
</dbReference>
<dbReference type="Gene3D" id="3.10.350.10">
    <property type="entry name" value="LysM domain"/>
    <property type="match status" value="1"/>
</dbReference>
<keyword evidence="4" id="KW-1185">Reference proteome</keyword>
<dbReference type="Pfam" id="PF01476">
    <property type="entry name" value="LysM"/>
    <property type="match status" value="1"/>
</dbReference>
<dbReference type="InterPro" id="IPR045030">
    <property type="entry name" value="LYSM1-4"/>
</dbReference>
<evidence type="ECO:0000256" key="1">
    <source>
        <dbReference type="SAM" id="MobiDB-lite"/>
    </source>
</evidence>
<dbReference type="InterPro" id="IPR018392">
    <property type="entry name" value="LysM"/>
</dbReference>
<feature type="region of interest" description="Disordered" evidence="1">
    <location>
        <begin position="1"/>
        <end position="22"/>
    </location>
</feature>
<evidence type="ECO:0000256" key="2">
    <source>
        <dbReference type="SAM" id="Phobius"/>
    </source>
</evidence>
<dbReference type="Proteomes" id="UP000887575">
    <property type="component" value="Unassembled WGS sequence"/>
</dbReference>
<dbReference type="PANTHER" id="PTHR20932:SF13">
    <property type="entry name" value="LD36653P"/>
    <property type="match status" value="1"/>
</dbReference>